<dbReference type="EMBL" id="PGTD01000013">
    <property type="protein sequence ID" value="PJE30361.1"/>
    <property type="molecule type" value="Genomic_DNA"/>
</dbReference>
<dbReference type="Proteomes" id="UP000231655">
    <property type="component" value="Unassembled WGS sequence"/>
</dbReference>
<dbReference type="PANTHER" id="PTHR45947:SF13">
    <property type="entry name" value="TRANSFERASE"/>
    <property type="match status" value="1"/>
</dbReference>
<dbReference type="PANTHER" id="PTHR45947">
    <property type="entry name" value="SULFOQUINOVOSYL TRANSFERASE SQD2"/>
    <property type="match status" value="1"/>
</dbReference>
<dbReference type="SUPFAM" id="SSF53756">
    <property type="entry name" value="UDP-Glycosyltransferase/glycogen phosphorylase"/>
    <property type="match status" value="1"/>
</dbReference>
<dbReference type="Proteomes" id="UP000231702">
    <property type="component" value="Unassembled WGS sequence"/>
</dbReference>
<dbReference type="InterPro" id="IPR001296">
    <property type="entry name" value="Glyco_trans_1"/>
</dbReference>
<dbReference type="Gene3D" id="3.40.50.2000">
    <property type="entry name" value="Glycogen Phosphorylase B"/>
    <property type="match status" value="2"/>
</dbReference>
<keyword evidence="4" id="KW-0808">Transferase</keyword>
<evidence type="ECO:0000313" key="3">
    <source>
        <dbReference type="EMBL" id="PJE30361.1"/>
    </source>
</evidence>
<evidence type="ECO:0000313" key="5">
    <source>
        <dbReference type="Proteomes" id="UP000231655"/>
    </source>
</evidence>
<reference evidence="4 5" key="1">
    <citation type="submission" date="2017-09" db="EMBL/GenBank/DDBJ databases">
        <authorList>
            <person name="Ehlers B."/>
            <person name="Leendertz F.H."/>
        </authorList>
    </citation>
    <scope>NUCLEOTIDE SEQUENCE [LARGE SCALE GENOMIC DNA]</scope>
    <source>
        <strain evidence="4 5">CGMCC 1.12662</strain>
    </source>
</reference>
<dbReference type="AlphaFoldDB" id="A0A285I148"/>
<protein>
    <submittedName>
        <fullName evidence="4">Glycosyltransferase involved in cell wall bisynthesis</fullName>
    </submittedName>
</protein>
<name>A0A285I148_9RHOB</name>
<reference evidence="3 6" key="2">
    <citation type="journal article" date="2018" name="Int. J. Syst. Evol. Microbiol.">
        <title>Pseudooceanicola lipolyticus sp. nov., a marine alphaproteobacterium, reclassification of Oceanicola flagellatus as Pseudooceanicola flagellatus comb. nov. and emended description of the genus Pseudooceanicola.</title>
        <authorList>
            <person name="Huang M.-M."/>
            <person name="Guo L.-L."/>
            <person name="Wu Y.-H."/>
            <person name="Lai Q.-L."/>
            <person name="Shao Z.-Z."/>
            <person name="Wang C.-S."/>
            <person name="Wu M."/>
            <person name="Xu X.-W."/>
        </authorList>
    </citation>
    <scope>NUCLEOTIDE SEQUENCE [LARGE SCALE GENOMIC DNA]</scope>
    <source>
        <strain evidence="3 6">Ar-45</strain>
    </source>
</reference>
<dbReference type="InterPro" id="IPR028098">
    <property type="entry name" value="Glyco_trans_4-like_N"/>
</dbReference>
<evidence type="ECO:0000259" key="1">
    <source>
        <dbReference type="Pfam" id="PF00534"/>
    </source>
</evidence>
<evidence type="ECO:0000313" key="6">
    <source>
        <dbReference type="Proteomes" id="UP000231702"/>
    </source>
</evidence>
<proteinExistence type="predicted"/>
<dbReference type="Pfam" id="PF00534">
    <property type="entry name" value="Glycos_transf_1"/>
    <property type="match status" value="1"/>
</dbReference>
<evidence type="ECO:0000313" key="4">
    <source>
        <dbReference type="EMBL" id="SNY40776.1"/>
    </source>
</evidence>
<gene>
    <name evidence="3" type="ORF">CVM39_06540</name>
    <name evidence="4" type="ORF">SAMN06297129_0775</name>
</gene>
<evidence type="ECO:0000259" key="2">
    <source>
        <dbReference type="Pfam" id="PF13439"/>
    </source>
</evidence>
<sequence>MGGSLNMPHILVGNVFFAPYTYGGATIVAEEVARALHRDHGWQVSALSAVSRADLPPYALRKLQTGAIASYLINLPPERAYAEMYSNPVVTEIAARLIQSLCPDLVHLHCLQELGAGPIRAAREAGVPVVVSTHDFWWLCERQFMIDPEGRYCAQTPVRVENCRGCVLDHGRAQTRSRHLAAALEQADLVTYPSEFARNLSRSSGLRGKRDAVWQNGVTLPCPGFSEAQAERRRKGGPHVFAFCGGPSQLKGWPLIRDAFLTLERGDFRVLLVDGAPGGGWWDKVQLSRLPGQWEVVPRYEQDAMDAFWARVDTLLFPSQWKETFGLTVREALCRGVRVIQTDSGGTVEHQGPDRDRMLTIGGGAAELQAELRHALDRPDPHPAPVPVAGFADQAAEFVRLTQGLIEPQGAWSRKHPIPKRKSA</sequence>
<dbReference type="GO" id="GO:0016757">
    <property type="term" value="F:glycosyltransferase activity"/>
    <property type="evidence" value="ECO:0007669"/>
    <property type="project" value="InterPro"/>
</dbReference>
<dbReference type="InterPro" id="IPR050194">
    <property type="entry name" value="Glycosyltransferase_grp1"/>
</dbReference>
<feature type="domain" description="Glycosyl transferase family 1" evidence="1">
    <location>
        <begin position="232"/>
        <end position="378"/>
    </location>
</feature>
<feature type="domain" description="Glycosyltransferase subfamily 4-like N-terminal" evidence="2">
    <location>
        <begin position="22"/>
        <end position="219"/>
    </location>
</feature>
<keyword evidence="6" id="KW-1185">Reference proteome</keyword>
<dbReference type="Pfam" id="PF13439">
    <property type="entry name" value="Glyco_transf_4"/>
    <property type="match status" value="1"/>
</dbReference>
<dbReference type="EMBL" id="OBEA01000001">
    <property type="protein sequence ID" value="SNY40776.1"/>
    <property type="molecule type" value="Genomic_DNA"/>
</dbReference>
<accession>A0A285I148</accession>
<organism evidence="4 5">
    <name type="scientific">Pseudooceanicola antarcticus</name>
    <dbReference type="NCBI Taxonomy" id="1247613"/>
    <lineage>
        <taxon>Bacteria</taxon>
        <taxon>Pseudomonadati</taxon>
        <taxon>Pseudomonadota</taxon>
        <taxon>Alphaproteobacteria</taxon>
        <taxon>Rhodobacterales</taxon>
        <taxon>Paracoccaceae</taxon>
        <taxon>Pseudooceanicola</taxon>
    </lineage>
</organism>